<dbReference type="InterPro" id="IPR004562">
    <property type="entry name" value="LipoylTrfase_LipoateP_Ligase"/>
</dbReference>
<evidence type="ECO:0000256" key="6">
    <source>
        <dbReference type="ARBA" id="ARBA00022840"/>
    </source>
</evidence>
<dbReference type="InterPro" id="IPR045864">
    <property type="entry name" value="aa-tRNA-synth_II/BPL/LPL"/>
</dbReference>
<protein>
    <recommendedName>
        <fullName evidence="3">lipoate--protein ligase</fullName>
        <ecNumber evidence="3">6.3.1.20</ecNumber>
    </recommendedName>
</protein>
<evidence type="ECO:0000256" key="1">
    <source>
        <dbReference type="ARBA" id="ARBA00005085"/>
    </source>
</evidence>
<dbReference type="NCBIfam" id="TIGR00545">
    <property type="entry name" value="lipoyltrans"/>
    <property type="match status" value="1"/>
</dbReference>
<evidence type="ECO:0000313" key="9">
    <source>
        <dbReference type="EMBL" id="GKT06423.1"/>
    </source>
</evidence>
<dbReference type="PANTHER" id="PTHR12561:SF3">
    <property type="entry name" value="LIPOYLTRANSFERASE 1, MITOCHONDRIAL"/>
    <property type="match status" value="1"/>
</dbReference>
<evidence type="ECO:0000313" key="10">
    <source>
        <dbReference type="Proteomes" id="UP001628078"/>
    </source>
</evidence>
<dbReference type="CDD" id="cd16443">
    <property type="entry name" value="LplA"/>
    <property type="match status" value="1"/>
</dbReference>
<dbReference type="RefSeq" id="WP_407884561.1">
    <property type="nucleotide sequence ID" value="NZ_BQXO01000006.1"/>
</dbReference>
<comment type="catalytic activity">
    <reaction evidence="7">
        <text>L-lysyl-[lipoyl-carrier protein] + (R)-lipoate + ATP = N(6)-[(R)-lipoyl]-L-lysyl-[lipoyl-carrier protein] + AMP + diphosphate + H(+)</text>
        <dbReference type="Rhea" id="RHEA:49288"/>
        <dbReference type="Rhea" id="RHEA-COMP:10500"/>
        <dbReference type="Rhea" id="RHEA-COMP:10502"/>
        <dbReference type="ChEBI" id="CHEBI:15378"/>
        <dbReference type="ChEBI" id="CHEBI:29969"/>
        <dbReference type="ChEBI" id="CHEBI:30616"/>
        <dbReference type="ChEBI" id="CHEBI:33019"/>
        <dbReference type="ChEBI" id="CHEBI:83088"/>
        <dbReference type="ChEBI" id="CHEBI:83099"/>
        <dbReference type="ChEBI" id="CHEBI:456215"/>
        <dbReference type="EC" id="6.3.1.20"/>
    </reaction>
</comment>
<accession>A0ABQ5JPC7</accession>
<keyword evidence="6" id="KW-0067">ATP-binding</keyword>
<evidence type="ECO:0000256" key="4">
    <source>
        <dbReference type="ARBA" id="ARBA00022598"/>
    </source>
</evidence>
<evidence type="ECO:0000256" key="3">
    <source>
        <dbReference type="ARBA" id="ARBA00012367"/>
    </source>
</evidence>
<dbReference type="Proteomes" id="UP001628078">
    <property type="component" value="Unassembled WGS sequence"/>
</dbReference>
<comment type="caution">
    <text evidence="9">The sequence shown here is derived from an EMBL/GenBank/DDBJ whole genome shotgun (WGS) entry which is preliminary data.</text>
</comment>
<evidence type="ECO:0000259" key="8">
    <source>
        <dbReference type="PROSITE" id="PS51733"/>
    </source>
</evidence>
<dbReference type="InterPro" id="IPR004143">
    <property type="entry name" value="BPL_LPL_catalytic"/>
</dbReference>
<dbReference type="SUPFAM" id="SSF55681">
    <property type="entry name" value="Class II aaRS and biotin synthetases"/>
    <property type="match status" value="1"/>
</dbReference>
<dbReference type="EMBL" id="BQXO01000006">
    <property type="protein sequence ID" value="GKT06423.1"/>
    <property type="molecule type" value="Genomic_DNA"/>
</dbReference>
<reference evidence="9 10" key="1">
    <citation type="submission" date="2022-03" db="EMBL/GenBank/DDBJ databases">
        <title>Draft genome sequence of Furfurilactobacillus curtus JCM 31185.</title>
        <authorList>
            <person name="Suzuki S."/>
            <person name="Endo A."/>
            <person name="Kajikawa A."/>
        </authorList>
    </citation>
    <scope>NUCLEOTIDE SEQUENCE [LARGE SCALE GENOMIC DNA]</scope>
    <source>
        <strain evidence="9 10">JCM 31185</strain>
    </source>
</reference>
<dbReference type="Pfam" id="PF21948">
    <property type="entry name" value="LplA-B_cat"/>
    <property type="match status" value="1"/>
</dbReference>
<dbReference type="GO" id="GO:0016874">
    <property type="term" value="F:ligase activity"/>
    <property type="evidence" value="ECO:0007669"/>
    <property type="project" value="UniProtKB-KW"/>
</dbReference>
<dbReference type="Gene3D" id="3.30.390.50">
    <property type="entry name" value="CO dehydrogenase flavoprotein, C-terminal domain"/>
    <property type="match status" value="1"/>
</dbReference>
<comment type="pathway">
    <text evidence="2">Protein modification; protein lipoylation via exogenous pathway; protein N(6)-(lipoyl)lysine from lipoate: step 1/2.</text>
</comment>
<keyword evidence="4 9" id="KW-0436">Ligase</keyword>
<dbReference type="InterPro" id="IPR019491">
    <property type="entry name" value="Lipoate_protein_ligase_C"/>
</dbReference>
<dbReference type="SUPFAM" id="SSF82649">
    <property type="entry name" value="SufE/NifU"/>
    <property type="match status" value="1"/>
</dbReference>
<comment type="pathway">
    <text evidence="1">Protein modification; protein lipoylation via exogenous pathway; protein N(6)-(lipoyl)lysine from lipoate: step 2/2.</text>
</comment>
<dbReference type="PROSITE" id="PS51733">
    <property type="entry name" value="BPL_LPL_CATALYTIC"/>
    <property type="match status" value="1"/>
</dbReference>
<dbReference type="EC" id="6.3.1.20" evidence="3"/>
<gene>
    <name evidence="9" type="primary">lplA2</name>
    <name evidence="9" type="ORF">JCM31185_17100</name>
</gene>
<proteinExistence type="predicted"/>
<dbReference type="PANTHER" id="PTHR12561">
    <property type="entry name" value="LIPOATE-PROTEIN LIGASE"/>
    <property type="match status" value="1"/>
</dbReference>
<evidence type="ECO:0000256" key="7">
    <source>
        <dbReference type="ARBA" id="ARBA00048037"/>
    </source>
</evidence>
<evidence type="ECO:0000256" key="5">
    <source>
        <dbReference type="ARBA" id="ARBA00022741"/>
    </source>
</evidence>
<evidence type="ECO:0000256" key="2">
    <source>
        <dbReference type="ARBA" id="ARBA00005124"/>
    </source>
</evidence>
<name>A0ABQ5JPC7_9LACO</name>
<keyword evidence="5" id="KW-0547">Nucleotide-binding</keyword>
<keyword evidence="10" id="KW-1185">Reference proteome</keyword>
<dbReference type="Pfam" id="PF10437">
    <property type="entry name" value="Lip_prot_lig_C"/>
    <property type="match status" value="1"/>
</dbReference>
<organism evidence="9 10">
    <name type="scientific">Furfurilactobacillus curtus</name>
    <dbReference type="NCBI Taxonomy" id="1746200"/>
    <lineage>
        <taxon>Bacteria</taxon>
        <taxon>Bacillati</taxon>
        <taxon>Bacillota</taxon>
        <taxon>Bacilli</taxon>
        <taxon>Lactobacillales</taxon>
        <taxon>Lactobacillaceae</taxon>
        <taxon>Furfurilactobacillus</taxon>
    </lineage>
</organism>
<feature type="domain" description="BPL/LPL catalytic" evidence="8">
    <location>
        <begin position="26"/>
        <end position="209"/>
    </location>
</feature>
<dbReference type="Gene3D" id="3.30.930.10">
    <property type="entry name" value="Bira Bifunctional Protein, Domain 2"/>
    <property type="match status" value="1"/>
</dbReference>
<sequence length="340" mass="38033">MKYLASQSRDIRENLAIETYLMEHADLSEPILYFYINDPCIIVGRYQNVLEEINQDYVDQHHIILTRRTSGGGAVYDDLGNVSFSFIAQDDGDAVGNFKRFTDPVIKALHELGATGAAMTGRNDLTNDGKKFSGNAMHAENGRMFSHGTLMYDVDQSVLAKALKVPADKIASKGIKSVRSRVTNLKPYFKPAYQQLTIESFRDTLAKQILGVSDLSQATPYELDAQGQMGVQQLVTDYFKNWDWIYGKSPVFSVQRRRHFPAGTVEFSFDVDEGRITQMLISGDFFGQAAIGEVEKQLVGTRYDRQSVADVLNKLPLTNYFGKISADELVDLLTKQAPVV</sequence>